<dbReference type="Pfam" id="PF00672">
    <property type="entry name" value="HAMP"/>
    <property type="match status" value="1"/>
</dbReference>
<dbReference type="EMBL" id="PIGA01000008">
    <property type="protein sequence ID" value="PTP21022.1"/>
    <property type="molecule type" value="Genomic_DNA"/>
</dbReference>
<dbReference type="SUPFAM" id="SSF58104">
    <property type="entry name" value="Methyl-accepting chemotaxis protein (MCP) signaling domain"/>
    <property type="match status" value="1"/>
</dbReference>
<proteinExistence type="inferred from homology"/>
<dbReference type="InterPro" id="IPR004089">
    <property type="entry name" value="MCPsignal_dom"/>
</dbReference>
<organism evidence="7 8">
    <name type="scientific">Vibrio splendidus</name>
    <dbReference type="NCBI Taxonomy" id="29497"/>
    <lineage>
        <taxon>Bacteria</taxon>
        <taxon>Pseudomonadati</taxon>
        <taxon>Pseudomonadota</taxon>
        <taxon>Gammaproteobacteria</taxon>
        <taxon>Vibrionales</taxon>
        <taxon>Vibrionaceae</taxon>
        <taxon>Vibrio</taxon>
    </lineage>
</organism>
<keyword evidence="2 4" id="KW-0807">Transducer</keyword>
<dbReference type="Pfam" id="PF08376">
    <property type="entry name" value="NIT"/>
    <property type="match status" value="1"/>
</dbReference>
<dbReference type="AlphaFoldDB" id="A0A2T5EKK9"/>
<evidence type="ECO:0000259" key="6">
    <source>
        <dbReference type="PROSITE" id="PS50885"/>
    </source>
</evidence>
<sequence length="659" mass="71981">MNLTDMSFKQKIIALLTLPILGFLWLSVSAISKGVETTSEMSSLNQLTRLSVVYSELVHELQKERGMTAGFIGSQGTKFVSELRAQRTSADNRRNQRTEYWQSAGIDLPQISRLNTEISQSLNQITSIRNRVDSQSIPLSEALGYYTKLNAKLLSVSALIAELSSDATITTETIAYYNFLQGKERAGIERAVLNNTFSKNEFGPGMLVKFISLVTEQNTYFSNFEVLGNPDNVRFFEQQLNDRSVAEVEKLRDVAESKMSGFDVDPVYWFAQSTARIVQLKKTENQLADSLIALTDQKTQQAQSAMMGSITMFVVITLFATFISFKAITDLTTRVKDLTRVLSKVRHDNDLTVRATYEGNSELGQISSSLNETLEKFSGVIDSLSQSSLTLASAAEETAQTCQYNSNTLVEQQDQIGLIATATEELSATVSEVAAKTQQTASSAKLADEQSQAGLSTVQHSYQSIETLASEINGLAEKITHLHESSNNINSVIDVIKSVADQTNLLALNAAIEAARAGEQGRGFAVVADEVRTLAQRTQESTLEIEGFISSLQSDVQTAFNVIDNSKKMSSRAVEDSRGVEQTLQDISGAVSEIFSMTEQIATATEEQAVVTQDIAQNVVAVEQKSTESTTGATQIAATAKEQAELATSLKELSNTFKS</sequence>
<dbReference type="GO" id="GO:0006935">
    <property type="term" value="P:chemotaxis"/>
    <property type="evidence" value="ECO:0007669"/>
    <property type="project" value="UniProtKB-ARBA"/>
</dbReference>
<evidence type="ECO:0000313" key="8">
    <source>
        <dbReference type="Proteomes" id="UP000244080"/>
    </source>
</evidence>
<reference evidence="7 8" key="1">
    <citation type="submission" date="2017-11" db="EMBL/GenBank/DDBJ databases">
        <title>Population delineation of vibrios coincides with oyster pathogenicity.</title>
        <authorList>
            <person name="Bruto M."/>
            <person name="Labreuche Y."/>
            <person name="James A."/>
            <person name="Piel D."/>
            <person name="Chenivesse S."/>
            <person name="Petton B."/>
            <person name="Polz M.F."/>
            <person name="Le Roux F."/>
        </authorList>
    </citation>
    <scope>NUCLEOTIDE SEQUENCE [LARGE SCALE GENOMIC DNA]</scope>
    <source>
        <strain evidence="7 8">1F_55</strain>
    </source>
</reference>
<feature type="domain" description="Methyl-accepting transducer" evidence="5">
    <location>
        <begin position="387"/>
        <end position="623"/>
    </location>
</feature>
<accession>A0A2T5EKK9</accession>
<dbReference type="CDD" id="cd11386">
    <property type="entry name" value="MCP_signal"/>
    <property type="match status" value="1"/>
</dbReference>
<evidence type="ECO:0000259" key="5">
    <source>
        <dbReference type="PROSITE" id="PS50111"/>
    </source>
</evidence>
<evidence type="ECO:0000256" key="3">
    <source>
        <dbReference type="ARBA" id="ARBA00029447"/>
    </source>
</evidence>
<name>A0A2T5EKK9_VIBSP</name>
<dbReference type="RefSeq" id="WP_029222262.1">
    <property type="nucleotide sequence ID" value="NZ_CAWNZY010000095.1"/>
</dbReference>
<dbReference type="Proteomes" id="UP000244080">
    <property type="component" value="Unassembled WGS sequence"/>
</dbReference>
<comment type="caution">
    <text evidence="7">The sequence shown here is derived from an EMBL/GenBank/DDBJ whole genome shotgun (WGS) entry which is preliminary data.</text>
</comment>
<dbReference type="PANTHER" id="PTHR32089:SF112">
    <property type="entry name" value="LYSOZYME-LIKE PROTEIN-RELATED"/>
    <property type="match status" value="1"/>
</dbReference>
<dbReference type="Pfam" id="PF00015">
    <property type="entry name" value="MCPsignal"/>
    <property type="match status" value="1"/>
</dbReference>
<evidence type="ECO:0000256" key="2">
    <source>
        <dbReference type="ARBA" id="ARBA00023224"/>
    </source>
</evidence>
<dbReference type="GO" id="GO:0016020">
    <property type="term" value="C:membrane"/>
    <property type="evidence" value="ECO:0007669"/>
    <property type="project" value="UniProtKB-SubCell"/>
</dbReference>
<evidence type="ECO:0000256" key="1">
    <source>
        <dbReference type="ARBA" id="ARBA00004370"/>
    </source>
</evidence>
<comment type="similarity">
    <text evidence="3">Belongs to the methyl-accepting chemotaxis (MCP) protein family.</text>
</comment>
<protein>
    <submittedName>
        <fullName evidence="7">Methyl-accepting chemotaxis protein</fullName>
    </submittedName>
</protein>
<dbReference type="SMART" id="SM00304">
    <property type="entry name" value="HAMP"/>
    <property type="match status" value="1"/>
</dbReference>
<dbReference type="GO" id="GO:0007165">
    <property type="term" value="P:signal transduction"/>
    <property type="evidence" value="ECO:0007669"/>
    <property type="project" value="UniProtKB-KW"/>
</dbReference>
<dbReference type="SMART" id="SM00283">
    <property type="entry name" value="MA"/>
    <property type="match status" value="1"/>
</dbReference>
<evidence type="ECO:0000256" key="4">
    <source>
        <dbReference type="PROSITE-ProRule" id="PRU00284"/>
    </source>
</evidence>
<dbReference type="Gene3D" id="1.10.287.950">
    <property type="entry name" value="Methyl-accepting chemotaxis protein"/>
    <property type="match status" value="1"/>
</dbReference>
<dbReference type="PANTHER" id="PTHR32089">
    <property type="entry name" value="METHYL-ACCEPTING CHEMOTAXIS PROTEIN MCPB"/>
    <property type="match status" value="1"/>
</dbReference>
<evidence type="ECO:0000313" key="7">
    <source>
        <dbReference type="EMBL" id="PTP21022.1"/>
    </source>
</evidence>
<dbReference type="InterPro" id="IPR003660">
    <property type="entry name" value="HAMP_dom"/>
</dbReference>
<dbReference type="PROSITE" id="PS50111">
    <property type="entry name" value="CHEMOTAXIS_TRANSDUC_2"/>
    <property type="match status" value="1"/>
</dbReference>
<dbReference type="PROSITE" id="PS50885">
    <property type="entry name" value="HAMP"/>
    <property type="match status" value="1"/>
</dbReference>
<gene>
    <name evidence="7" type="ORF">CWO36_06200</name>
</gene>
<dbReference type="CDD" id="cd06225">
    <property type="entry name" value="HAMP"/>
    <property type="match status" value="1"/>
</dbReference>
<dbReference type="InterPro" id="IPR013587">
    <property type="entry name" value="Nitrate/nitrite_sensing"/>
</dbReference>
<dbReference type="FunFam" id="1.10.287.950:FF:000001">
    <property type="entry name" value="Methyl-accepting chemotaxis sensory transducer"/>
    <property type="match status" value="1"/>
</dbReference>
<feature type="domain" description="HAMP" evidence="6">
    <location>
        <begin position="329"/>
        <end position="382"/>
    </location>
</feature>
<comment type="subcellular location">
    <subcellularLocation>
        <location evidence="1">Membrane</location>
    </subcellularLocation>
</comment>